<dbReference type="InterPro" id="IPR054438">
    <property type="entry name" value="Struct_cement_gp24/gp6"/>
</dbReference>
<reference evidence="1" key="1">
    <citation type="submission" date="2020-03" db="EMBL/GenBank/DDBJ databases">
        <title>The deep terrestrial virosphere.</title>
        <authorList>
            <person name="Holmfeldt K."/>
            <person name="Nilsson E."/>
            <person name="Simone D."/>
            <person name="Lopez-Fernandez M."/>
            <person name="Wu X."/>
            <person name="de Brujin I."/>
            <person name="Lundin D."/>
            <person name="Andersson A."/>
            <person name="Bertilsson S."/>
            <person name="Dopson M."/>
        </authorList>
    </citation>
    <scope>NUCLEOTIDE SEQUENCE</scope>
    <source>
        <strain evidence="1">MM171B01500</strain>
    </source>
</reference>
<evidence type="ECO:0008006" key="2">
    <source>
        <dbReference type="Google" id="ProtNLM"/>
    </source>
</evidence>
<name>A0A6M3M900_9ZZZZ</name>
<dbReference type="Pfam" id="PF22758">
    <property type="entry name" value="Phage_cement"/>
    <property type="match status" value="1"/>
</dbReference>
<accession>A0A6M3M900</accession>
<evidence type="ECO:0000313" key="1">
    <source>
        <dbReference type="EMBL" id="QJB02085.1"/>
    </source>
</evidence>
<gene>
    <name evidence="1" type="ORF">MM171B01500_0003</name>
</gene>
<organism evidence="1">
    <name type="scientific">viral metagenome</name>
    <dbReference type="NCBI Taxonomy" id="1070528"/>
    <lineage>
        <taxon>unclassified sequences</taxon>
        <taxon>metagenomes</taxon>
        <taxon>organismal metagenomes</taxon>
    </lineage>
</organism>
<dbReference type="EMBL" id="MT143757">
    <property type="protein sequence ID" value="QJB02085.1"/>
    <property type="molecule type" value="Genomic_DNA"/>
</dbReference>
<sequence>MGAFIYRMPAGIAGDVTRREHAKIEPQVMDATYPVLAFGVPVVMVDGEIRNMPVGAVYTDVYGFIVRPYPSQAESSEALAVATPDPTKICDILVSGYMTVLCVNGTPAKNGLVYFRNAAGDPAEAIGQVEAESSDDNTVLTGATFMGTGDADGNVEIKFNV</sequence>
<dbReference type="AlphaFoldDB" id="A0A6M3M900"/>
<protein>
    <recommendedName>
        <fullName evidence="2">Bacteriophage protein</fullName>
    </recommendedName>
</protein>
<proteinExistence type="predicted"/>